<feature type="region of interest" description="Disordered" evidence="1">
    <location>
        <begin position="34"/>
        <end position="58"/>
    </location>
</feature>
<reference evidence="2" key="2">
    <citation type="submission" date="2025-09" db="UniProtKB">
        <authorList>
            <consortium name="Ensembl"/>
        </authorList>
    </citation>
    <scope>IDENTIFICATION</scope>
</reference>
<reference evidence="2" key="1">
    <citation type="submission" date="2025-08" db="UniProtKB">
        <authorList>
            <consortium name="Ensembl"/>
        </authorList>
    </citation>
    <scope>IDENTIFICATION</scope>
</reference>
<accession>A0A8C7E2P0</accession>
<name>A0A8C7E2P0_NAJNA</name>
<dbReference type="Proteomes" id="UP000694559">
    <property type="component" value="Unplaced"/>
</dbReference>
<dbReference type="Ensembl" id="ENSNNAT00000020348.1">
    <property type="protein sequence ID" value="ENSNNAP00000019384.1"/>
    <property type="gene ID" value="ENSNNAG00000012937.1"/>
</dbReference>
<dbReference type="GeneTree" id="ENSGT00910000148543"/>
<evidence type="ECO:0000313" key="2">
    <source>
        <dbReference type="Ensembl" id="ENSNNAP00000019384.1"/>
    </source>
</evidence>
<dbReference type="AlphaFoldDB" id="A0A8C7E2P0"/>
<evidence type="ECO:0000256" key="1">
    <source>
        <dbReference type="SAM" id="MobiDB-lite"/>
    </source>
</evidence>
<protein>
    <submittedName>
        <fullName evidence="2">Uncharacterized protein</fullName>
    </submittedName>
</protein>
<sequence>MMRSQCLLGFRAFLAFAAKLWSFLLYLLRRQARTVSRGRQGKGTSEDVQSRKEGEEEEKGWRVLGIYLFIYLDF</sequence>
<evidence type="ECO:0000313" key="3">
    <source>
        <dbReference type="Proteomes" id="UP000694559"/>
    </source>
</evidence>
<proteinExistence type="predicted"/>
<organism evidence="2 3">
    <name type="scientific">Naja naja</name>
    <name type="common">Indian cobra</name>
    <dbReference type="NCBI Taxonomy" id="35670"/>
    <lineage>
        <taxon>Eukaryota</taxon>
        <taxon>Metazoa</taxon>
        <taxon>Chordata</taxon>
        <taxon>Craniata</taxon>
        <taxon>Vertebrata</taxon>
        <taxon>Euteleostomi</taxon>
        <taxon>Lepidosauria</taxon>
        <taxon>Squamata</taxon>
        <taxon>Bifurcata</taxon>
        <taxon>Unidentata</taxon>
        <taxon>Episquamata</taxon>
        <taxon>Toxicofera</taxon>
        <taxon>Serpentes</taxon>
        <taxon>Colubroidea</taxon>
        <taxon>Elapidae</taxon>
        <taxon>Elapinae</taxon>
        <taxon>Naja</taxon>
    </lineage>
</organism>
<feature type="compositionally biased region" description="Basic and acidic residues" evidence="1">
    <location>
        <begin position="44"/>
        <end position="54"/>
    </location>
</feature>
<keyword evidence="3" id="KW-1185">Reference proteome</keyword>